<evidence type="ECO:0000313" key="5">
    <source>
        <dbReference type="EMBL" id="RHN67310.1"/>
    </source>
</evidence>
<evidence type="ECO:0000313" key="6">
    <source>
        <dbReference type="Proteomes" id="UP000265566"/>
    </source>
</evidence>
<name>A0A396IPR4_MEDTR</name>
<dbReference type="AlphaFoldDB" id="A0A396IPR4"/>
<dbReference type="Proteomes" id="UP000265566">
    <property type="component" value="Chromosome 3"/>
</dbReference>
<evidence type="ECO:0000259" key="4">
    <source>
        <dbReference type="Pfam" id="PF18052"/>
    </source>
</evidence>
<evidence type="ECO:0000256" key="1">
    <source>
        <dbReference type="ARBA" id="ARBA00022737"/>
    </source>
</evidence>
<dbReference type="Gene3D" id="1.20.5.4130">
    <property type="match status" value="1"/>
</dbReference>
<proteinExistence type="predicted"/>
<accession>A0A396IPR4</accession>
<keyword evidence="1" id="KW-0677">Repeat</keyword>
<feature type="domain" description="Disease resistance N-terminal" evidence="4">
    <location>
        <begin position="5"/>
        <end position="78"/>
    </location>
</feature>
<protein>
    <recommendedName>
        <fullName evidence="4">Disease resistance N-terminal domain-containing protein</fullName>
    </recommendedName>
</protein>
<comment type="caution">
    <text evidence="5">The sequence shown here is derived from an EMBL/GenBank/DDBJ whole genome shotgun (WGS) entry which is preliminary data.</text>
</comment>
<dbReference type="Pfam" id="PF18052">
    <property type="entry name" value="Rx_N"/>
    <property type="match status" value="1"/>
</dbReference>
<dbReference type="InterPro" id="IPR038005">
    <property type="entry name" value="RX-like_CC"/>
</dbReference>
<dbReference type="GO" id="GO:0000166">
    <property type="term" value="F:nucleotide binding"/>
    <property type="evidence" value="ECO:0007669"/>
    <property type="project" value="UniProtKB-KW"/>
</dbReference>
<keyword evidence="2" id="KW-0547">Nucleotide-binding</keyword>
<organism evidence="5 6">
    <name type="scientific">Medicago truncatula</name>
    <name type="common">Barrel medic</name>
    <name type="synonym">Medicago tribuloides</name>
    <dbReference type="NCBI Taxonomy" id="3880"/>
    <lineage>
        <taxon>Eukaryota</taxon>
        <taxon>Viridiplantae</taxon>
        <taxon>Streptophyta</taxon>
        <taxon>Embryophyta</taxon>
        <taxon>Tracheophyta</taxon>
        <taxon>Spermatophyta</taxon>
        <taxon>Magnoliopsida</taxon>
        <taxon>eudicotyledons</taxon>
        <taxon>Gunneridae</taxon>
        <taxon>Pentapetalae</taxon>
        <taxon>rosids</taxon>
        <taxon>fabids</taxon>
        <taxon>Fabales</taxon>
        <taxon>Fabaceae</taxon>
        <taxon>Papilionoideae</taxon>
        <taxon>50 kb inversion clade</taxon>
        <taxon>NPAAA clade</taxon>
        <taxon>Hologalegina</taxon>
        <taxon>IRL clade</taxon>
        <taxon>Trifolieae</taxon>
        <taxon>Medicago</taxon>
    </lineage>
</organism>
<dbReference type="InterPro" id="IPR041118">
    <property type="entry name" value="Rx_N"/>
</dbReference>
<dbReference type="CDD" id="cd14798">
    <property type="entry name" value="RX-CC_like"/>
    <property type="match status" value="1"/>
</dbReference>
<sequence length="81" mass="9250">MAEMAVSFAVDQLLHLLREEAGLLKGIHNEFANIKDELEIIQASLKDADRRAAAEEDSNNEGVKSWVKQLREAAFRIERYH</sequence>
<dbReference type="EMBL" id="PSQE01000003">
    <property type="protein sequence ID" value="RHN67310.1"/>
    <property type="molecule type" value="Genomic_DNA"/>
</dbReference>
<keyword evidence="3" id="KW-0611">Plant defense</keyword>
<evidence type="ECO:0000256" key="3">
    <source>
        <dbReference type="ARBA" id="ARBA00022821"/>
    </source>
</evidence>
<dbReference type="GO" id="GO:0006952">
    <property type="term" value="P:defense response"/>
    <property type="evidence" value="ECO:0007669"/>
    <property type="project" value="UniProtKB-KW"/>
</dbReference>
<gene>
    <name evidence="5" type="ORF">MtrunA17_Chr3g0101411</name>
</gene>
<reference evidence="6" key="1">
    <citation type="journal article" date="2018" name="Nat. Plants">
        <title>Whole-genome landscape of Medicago truncatula symbiotic genes.</title>
        <authorList>
            <person name="Pecrix Y."/>
            <person name="Staton S.E."/>
            <person name="Sallet E."/>
            <person name="Lelandais-Briere C."/>
            <person name="Moreau S."/>
            <person name="Carrere S."/>
            <person name="Blein T."/>
            <person name="Jardinaud M.F."/>
            <person name="Latrasse D."/>
            <person name="Zouine M."/>
            <person name="Zahm M."/>
            <person name="Kreplak J."/>
            <person name="Mayjonade B."/>
            <person name="Satge C."/>
            <person name="Perez M."/>
            <person name="Cauet S."/>
            <person name="Marande W."/>
            <person name="Chantry-Darmon C."/>
            <person name="Lopez-Roques C."/>
            <person name="Bouchez O."/>
            <person name="Berard A."/>
            <person name="Debelle F."/>
            <person name="Munos S."/>
            <person name="Bendahmane A."/>
            <person name="Berges H."/>
            <person name="Niebel A."/>
            <person name="Buitink J."/>
            <person name="Frugier F."/>
            <person name="Benhamed M."/>
            <person name="Crespi M."/>
            <person name="Gouzy J."/>
            <person name="Gamas P."/>
        </authorList>
    </citation>
    <scope>NUCLEOTIDE SEQUENCE [LARGE SCALE GENOMIC DNA]</scope>
    <source>
        <strain evidence="6">cv. Jemalong A17</strain>
    </source>
</reference>
<evidence type="ECO:0000256" key="2">
    <source>
        <dbReference type="ARBA" id="ARBA00022741"/>
    </source>
</evidence>
<dbReference type="Gramene" id="rna15490">
    <property type="protein sequence ID" value="RHN67310.1"/>
    <property type="gene ID" value="gene15490"/>
</dbReference>